<dbReference type="Pfam" id="PF21948">
    <property type="entry name" value="LplA-B_cat"/>
    <property type="match status" value="1"/>
</dbReference>
<comment type="subcellular location">
    <subcellularLocation>
        <location evidence="2">Mitochondrion</location>
    </subcellularLocation>
</comment>
<comment type="cofactor">
    <cofactor evidence="1">
        <name>[4Fe-4S] cluster</name>
        <dbReference type="ChEBI" id="CHEBI:49883"/>
    </cofactor>
</comment>
<comment type="catalytic activity">
    <reaction evidence="11">
        <text>[[Fe-S] cluster scaffold protein carrying a second [4Fe-4S](2+) cluster] + N(6)-octanoyl-L-lysyl-[protein] + 2 oxidized [2Fe-2S]-[ferredoxin] + 2 S-adenosyl-L-methionine + 4 H(+) = [[Fe-S] cluster scaffold protein] + N(6)-[(R)-dihydrolipoyl]-L-lysyl-[protein] + 4 Fe(3+) + 2 hydrogen sulfide + 2 5'-deoxyadenosine + 2 L-methionine + 2 reduced [2Fe-2S]-[ferredoxin]</text>
        <dbReference type="Rhea" id="RHEA:16585"/>
        <dbReference type="Rhea" id="RHEA-COMP:9928"/>
        <dbReference type="Rhea" id="RHEA-COMP:10000"/>
        <dbReference type="Rhea" id="RHEA-COMP:10001"/>
        <dbReference type="Rhea" id="RHEA-COMP:10475"/>
        <dbReference type="Rhea" id="RHEA-COMP:14568"/>
        <dbReference type="Rhea" id="RHEA-COMP:14569"/>
        <dbReference type="ChEBI" id="CHEBI:15378"/>
        <dbReference type="ChEBI" id="CHEBI:17319"/>
        <dbReference type="ChEBI" id="CHEBI:29034"/>
        <dbReference type="ChEBI" id="CHEBI:29919"/>
        <dbReference type="ChEBI" id="CHEBI:33722"/>
        <dbReference type="ChEBI" id="CHEBI:33737"/>
        <dbReference type="ChEBI" id="CHEBI:33738"/>
        <dbReference type="ChEBI" id="CHEBI:57844"/>
        <dbReference type="ChEBI" id="CHEBI:59789"/>
        <dbReference type="ChEBI" id="CHEBI:78809"/>
        <dbReference type="ChEBI" id="CHEBI:83100"/>
        <dbReference type="EC" id="2.8.1.8"/>
    </reaction>
</comment>
<dbReference type="GO" id="GO:0005739">
    <property type="term" value="C:mitochondrion"/>
    <property type="evidence" value="ECO:0007669"/>
    <property type="project" value="UniProtKB-SubCell"/>
</dbReference>
<keyword evidence="5" id="KW-0808">Transferase</keyword>
<keyword evidence="7" id="KW-0479">Metal-binding</keyword>
<evidence type="ECO:0000256" key="7">
    <source>
        <dbReference type="ARBA" id="ARBA00022723"/>
    </source>
</evidence>
<keyword evidence="8" id="KW-0408">Iron</keyword>
<dbReference type="CDD" id="cd16444">
    <property type="entry name" value="LipB"/>
    <property type="match status" value="1"/>
</dbReference>
<proteinExistence type="inferred from homology"/>
<protein>
    <submittedName>
        <fullName evidence="15">Uncharacterized protein</fullName>
    </submittedName>
</protein>
<dbReference type="InterPro" id="IPR004143">
    <property type="entry name" value="BPL_LPL_catalytic"/>
</dbReference>
<dbReference type="GO" id="GO:0016992">
    <property type="term" value="F:lipoate synthase activity"/>
    <property type="evidence" value="ECO:0007669"/>
    <property type="project" value="UniProtKB-EC"/>
</dbReference>
<evidence type="ECO:0000259" key="13">
    <source>
        <dbReference type="PROSITE" id="PS51733"/>
    </source>
</evidence>
<dbReference type="NCBIfam" id="NF004019">
    <property type="entry name" value="PRK05481.1"/>
    <property type="match status" value="1"/>
</dbReference>
<dbReference type="HAMAP" id="MF_00206">
    <property type="entry name" value="Lipoyl_synth"/>
    <property type="match status" value="1"/>
</dbReference>
<dbReference type="PROSITE" id="PS01313">
    <property type="entry name" value="LIPB"/>
    <property type="match status" value="1"/>
</dbReference>
<gene>
    <name evidence="15" type="ORF">METZ01_LOCUS16773</name>
</gene>
<dbReference type="InterPro" id="IPR013785">
    <property type="entry name" value="Aldolase_TIM"/>
</dbReference>
<dbReference type="NCBIfam" id="TIGR00510">
    <property type="entry name" value="lipA"/>
    <property type="match status" value="1"/>
</dbReference>
<evidence type="ECO:0000256" key="5">
    <source>
        <dbReference type="ARBA" id="ARBA00022679"/>
    </source>
</evidence>
<dbReference type="Gene3D" id="3.30.930.10">
    <property type="entry name" value="Bira Bifunctional Protein, Domain 2"/>
    <property type="match status" value="1"/>
</dbReference>
<dbReference type="PANTHER" id="PTHR10949:SF0">
    <property type="entry name" value="LIPOYL SYNTHASE, MITOCHONDRIAL"/>
    <property type="match status" value="1"/>
</dbReference>
<dbReference type="InterPro" id="IPR045864">
    <property type="entry name" value="aa-tRNA-synth_II/BPL/LPL"/>
</dbReference>
<evidence type="ECO:0000256" key="8">
    <source>
        <dbReference type="ARBA" id="ARBA00023004"/>
    </source>
</evidence>
<dbReference type="InterPro" id="IPR020605">
    <property type="entry name" value="Octanoyltransferase_CS"/>
</dbReference>
<accession>A0A381PCJ8</accession>
<dbReference type="InterPro" id="IPR007197">
    <property type="entry name" value="rSAM"/>
</dbReference>
<dbReference type="GO" id="GO:0009249">
    <property type="term" value="P:protein lipoylation"/>
    <property type="evidence" value="ECO:0007669"/>
    <property type="project" value="InterPro"/>
</dbReference>
<dbReference type="NCBIfam" id="NF010925">
    <property type="entry name" value="PRK14345.1"/>
    <property type="match status" value="1"/>
</dbReference>
<keyword evidence="10" id="KW-0012">Acyltransferase</keyword>
<dbReference type="GO" id="GO:0046872">
    <property type="term" value="F:metal ion binding"/>
    <property type="evidence" value="ECO:0007669"/>
    <property type="project" value="UniProtKB-KW"/>
</dbReference>
<keyword evidence="6" id="KW-0949">S-adenosyl-L-methionine</keyword>
<feature type="domain" description="BPL/LPL catalytic" evidence="13">
    <location>
        <begin position="25"/>
        <end position="213"/>
    </location>
</feature>
<dbReference type="GO" id="GO:0051539">
    <property type="term" value="F:4 iron, 4 sulfur cluster binding"/>
    <property type="evidence" value="ECO:0007669"/>
    <property type="project" value="UniProtKB-KW"/>
</dbReference>
<dbReference type="SFLD" id="SFLDF00271">
    <property type="entry name" value="lipoyl_synthase"/>
    <property type="match status" value="1"/>
</dbReference>
<dbReference type="AlphaFoldDB" id="A0A381PCJ8"/>
<name>A0A381PCJ8_9ZZZZ</name>
<dbReference type="PROSITE" id="PS51918">
    <property type="entry name" value="RADICAL_SAM"/>
    <property type="match status" value="1"/>
</dbReference>
<evidence type="ECO:0000256" key="11">
    <source>
        <dbReference type="ARBA" id="ARBA00047326"/>
    </source>
</evidence>
<keyword evidence="9" id="KW-0411">Iron-sulfur</keyword>
<dbReference type="Pfam" id="PF16881">
    <property type="entry name" value="LIAS_N"/>
    <property type="match status" value="1"/>
</dbReference>
<dbReference type="HAMAP" id="MF_00013">
    <property type="entry name" value="LipB"/>
    <property type="match status" value="1"/>
</dbReference>
<dbReference type="InterPro" id="IPR031691">
    <property type="entry name" value="LIAS_N"/>
</dbReference>
<evidence type="ECO:0000256" key="12">
    <source>
        <dbReference type="SAM" id="MobiDB-lite"/>
    </source>
</evidence>
<dbReference type="InterPro" id="IPR006638">
    <property type="entry name" value="Elp3/MiaA/NifB-like_rSAM"/>
</dbReference>
<evidence type="ECO:0000256" key="10">
    <source>
        <dbReference type="ARBA" id="ARBA00023315"/>
    </source>
</evidence>
<organism evidence="15">
    <name type="scientific">marine metagenome</name>
    <dbReference type="NCBI Taxonomy" id="408172"/>
    <lineage>
        <taxon>unclassified sequences</taxon>
        <taxon>metagenomes</taxon>
        <taxon>ecological metagenomes</taxon>
    </lineage>
</organism>
<dbReference type="Pfam" id="PF04055">
    <property type="entry name" value="Radical_SAM"/>
    <property type="match status" value="1"/>
</dbReference>
<dbReference type="InterPro" id="IPR003698">
    <property type="entry name" value="Lipoyl_synth"/>
</dbReference>
<keyword evidence="4" id="KW-0004">4Fe-4S</keyword>
<feature type="domain" description="Radical SAM core" evidence="14">
    <location>
        <begin position="319"/>
        <end position="533"/>
    </location>
</feature>
<reference evidence="15" key="1">
    <citation type="submission" date="2018-05" db="EMBL/GenBank/DDBJ databases">
        <authorList>
            <person name="Lanie J.A."/>
            <person name="Ng W.-L."/>
            <person name="Kazmierczak K.M."/>
            <person name="Andrzejewski T.M."/>
            <person name="Davidsen T.M."/>
            <person name="Wayne K.J."/>
            <person name="Tettelin H."/>
            <person name="Glass J.I."/>
            <person name="Rusch D."/>
            <person name="Podicherti R."/>
            <person name="Tsui H.-C.T."/>
            <person name="Winkler M.E."/>
        </authorList>
    </citation>
    <scope>NUCLEOTIDE SEQUENCE</scope>
</reference>
<feature type="region of interest" description="Disordered" evidence="12">
    <location>
        <begin position="243"/>
        <end position="265"/>
    </location>
</feature>
<evidence type="ECO:0000256" key="9">
    <source>
        <dbReference type="ARBA" id="ARBA00023014"/>
    </source>
</evidence>
<dbReference type="SFLD" id="SFLDG01058">
    <property type="entry name" value="lipoyl_synthase_like"/>
    <property type="match status" value="1"/>
</dbReference>
<dbReference type="UniPathway" id="UPA00538">
    <property type="reaction ID" value="UER00592"/>
</dbReference>
<dbReference type="Gene3D" id="3.20.20.70">
    <property type="entry name" value="Aldolase class I"/>
    <property type="match status" value="1"/>
</dbReference>
<dbReference type="PROSITE" id="PS51733">
    <property type="entry name" value="BPL_LPL_CATALYTIC"/>
    <property type="match status" value="1"/>
</dbReference>
<feature type="compositionally biased region" description="Basic and acidic residues" evidence="12">
    <location>
        <begin position="243"/>
        <end position="264"/>
    </location>
</feature>
<dbReference type="NCBIfam" id="NF009544">
    <property type="entry name" value="PRK12928.1"/>
    <property type="match status" value="1"/>
</dbReference>
<dbReference type="CDD" id="cd01335">
    <property type="entry name" value="Radical_SAM"/>
    <property type="match status" value="1"/>
</dbReference>
<dbReference type="SUPFAM" id="SSF55681">
    <property type="entry name" value="Class II aaRS and biotin synthetases"/>
    <property type="match status" value="1"/>
</dbReference>
<evidence type="ECO:0000256" key="1">
    <source>
        <dbReference type="ARBA" id="ARBA00001966"/>
    </source>
</evidence>
<dbReference type="GO" id="GO:0033819">
    <property type="term" value="F:lipoyl(octanoyl) transferase activity"/>
    <property type="evidence" value="ECO:0007669"/>
    <property type="project" value="InterPro"/>
</dbReference>
<evidence type="ECO:0000256" key="6">
    <source>
        <dbReference type="ARBA" id="ARBA00022691"/>
    </source>
</evidence>
<evidence type="ECO:0000256" key="4">
    <source>
        <dbReference type="ARBA" id="ARBA00022485"/>
    </source>
</evidence>
<dbReference type="SMART" id="SM00729">
    <property type="entry name" value="Elp3"/>
    <property type="match status" value="1"/>
</dbReference>
<evidence type="ECO:0000259" key="14">
    <source>
        <dbReference type="PROSITE" id="PS51918"/>
    </source>
</evidence>
<evidence type="ECO:0000313" key="15">
    <source>
        <dbReference type="EMBL" id="SUZ63919.1"/>
    </source>
</evidence>
<dbReference type="SUPFAM" id="SSF102114">
    <property type="entry name" value="Radical SAM enzymes"/>
    <property type="match status" value="1"/>
</dbReference>
<dbReference type="PANTHER" id="PTHR10949">
    <property type="entry name" value="LIPOYL SYNTHASE"/>
    <property type="match status" value="1"/>
</dbReference>
<dbReference type="InterPro" id="IPR000544">
    <property type="entry name" value="Octanoyltransferase"/>
</dbReference>
<comment type="pathway">
    <text evidence="3">Protein modification; protein lipoylation via endogenous pathway; protein N(6)-(lipoyl)lysine from octanoyl-[acyl-carrier-protein]: step 1/2.</text>
</comment>
<evidence type="ECO:0000256" key="2">
    <source>
        <dbReference type="ARBA" id="ARBA00004173"/>
    </source>
</evidence>
<sequence>MLRVRWLGRVAYQESLDLQRQLFNSSPDDHLLLVEHQHVFTGGPNANLSNLLIEPTSIGATYEPTDRGGDITYHGPGQLTGYPILSLPGRRGGGIAETRTYVAKIEEILIAALTDVGLPNCGRIDRYPGVWVDPNGTSPRKIAAIGVRLRRGRTMHGFALNVSTDLSWFDRIIPCGIGDLGVTSLQAQGLKVSMETMVKAVAKRAIDAWGADGHDQAHVVFRNAKTNLMTLSGEDHRQHLEIEDSAVNEKSRETTKRRQRRLDDAGVTEGLSITQRKPPWMKARLDMNDGYRRVRSTLRPMNLATVCEEAGCPNIYECWGEGTATFLINGTRCTRACGFCLVDTRRPKPRDQQEPHRVAEAVTTMGLSHVVLTAVARDDLDDGGAIGFIDTVSAIKSCSSDITVETLIPDFGGQAEPLQALINEKPDVLNHNLETVARLQRAVRPNAGYARSLTVLARAKALGSITKSGLIVGLGETDDELTSALADLASVGTDVVTIGQYLRPTSGHLPVHRWVEPTTFQMWAEKGYEMGIHHVEAGPLTRSSHKAAAAVRGLLPTP</sequence>
<evidence type="ECO:0000256" key="3">
    <source>
        <dbReference type="ARBA" id="ARBA00004821"/>
    </source>
</evidence>
<dbReference type="InterPro" id="IPR058240">
    <property type="entry name" value="rSAM_sf"/>
</dbReference>
<dbReference type="SFLD" id="SFLDS00029">
    <property type="entry name" value="Radical_SAM"/>
    <property type="match status" value="1"/>
</dbReference>
<dbReference type="EMBL" id="UINC01000927">
    <property type="protein sequence ID" value="SUZ63919.1"/>
    <property type="molecule type" value="Genomic_DNA"/>
</dbReference>
<dbReference type="NCBIfam" id="TIGR00214">
    <property type="entry name" value="lipB"/>
    <property type="match status" value="1"/>
</dbReference>